<accession>A0A8S5V9E1</accession>
<sequence>MEKELVLDVGVMKIDDVWSVWHIKKINRKILKNGIKDKFYINDNWYHFEITEGETDFYYSVKDINSQEEPTLNINYKDDGIPNLIENNEVNDLVLVTLEINEKYGIRKRWRAEEGESYYTISGVDAIKIDTENLVELDNRRYEMGNYFQKEEEAQKIIDSKEWQDFWEKVRIGEIGD</sequence>
<organism evidence="1">
    <name type="scientific">Siphoviridae sp. ct6rT12</name>
    <dbReference type="NCBI Taxonomy" id="2825346"/>
    <lineage>
        <taxon>Viruses</taxon>
        <taxon>Duplodnaviria</taxon>
        <taxon>Heunggongvirae</taxon>
        <taxon>Uroviricota</taxon>
        <taxon>Caudoviricetes</taxon>
    </lineage>
</organism>
<protein>
    <submittedName>
        <fullName evidence="1">Uncharacterized protein</fullName>
    </submittedName>
</protein>
<dbReference type="EMBL" id="BK016227">
    <property type="protein sequence ID" value="DAG03369.1"/>
    <property type="molecule type" value="Genomic_DNA"/>
</dbReference>
<proteinExistence type="predicted"/>
<reference evidence="1" key="1">
    <citation type="journal article" date="2021" name="Proc. Natl. Acad. Sci. U.S.A.">
        <title>A Catalog of Tens of Thousands of Viruses from Human Metagenomes Reveals Hidden Associations with Chronic Diseases.</title>
        <authorList>
            <person name="Tisza M.J."/>
            <person name="Buck C.B."/>
        </authorList>
    </citation>
    <scope>NUCLEOTIDE SEQUENCE</scope>
    <source>
        <strain evidence="1">Ct6rT12</strain>
    </source>
</reference>
<name>A0A8S5V9E1_9CAUD</name>
<evidence type="ECO:0000313" key="1">
    <source>
        <dbReference type="EMBL" id="DAG03369.1"/>
    </source>
</evidence>